<dbReference type="NCBIfam" id="TIGR03168">
    <property type="entry name" value="1-PFK"/>
    <property type="match status" value="1"/>
</dbReference>
<evidence type="ECO:0000313" key="9">
    <source>
        <dbReference type="Proteomes" id="UP001497045"/>
    </source>
</evidence>
<keyword evidence="5" id="KW-0067">ATP-binding</keyword>
<dbReference type="PROSITE" id="PS00583">
    <property type="entry name" value="PFKB_KINASES_1"/>
    <property type="match status" value="1"/>
</dbReference>
<gene>
    <name evidence="8" type="ORF">AAEO60_09920</name>
</gene>
<keyword evidence="2 6" id="KW-0808">Transferase</keyword>
<dbReference type="Proteomes" id="UP001497045">
    <property type="component" value="Unassembled WGS sequence"/>
</dbReference>
<name>A0ABU9IFZ8_9SPHN</name>
<keyword evidence="9" id="KW-1185">Reference proteome</keyword>
<evidence type="ECO:0000256" key="2">
    <source>
        <dbReference type="ARBA" id="ARBA00022679"/>
    </source>
</evidence>
<dbReference type="PANTHER" id="PTHR46566:SF2">
    <property type="entry name" value="ATP-DEPENDENT 6-PHOSPHOFRUCTOKINASE ISOZYME 2"/>
    <property type="match status" value="1"/>
</dbReference>
<evidence type="ECO:0000256" key="1">
    <source>
        <dbReference type="ARBA" id="ARBA00010688"/>
    </source>
</evidence>
<dbReference type="Gene3D" id="3.40.1190.20">
    <property type="match status" value="1"/>
</dbReference>
<organism evidence="8 9">
    <name type="scientific">Aurantiacibacter gilvus</name>
    <dbReference type="NCBI Taxonomy" id="3139141"/>
    <lineage>
        <taxon>Bacteria</taxon>
        <taxon>Pseudomonadati</taxon>
        <taxon>Pseudomonadota</taxon>
        <taxon>Alphaproteobacteria</taxon>
        <taxon>Sphingomonadales</taxon>
        <taxon>Erythrobacteraceae</taxon>
        <taxon>Aurantiacibacter</taxon>
    </lineage>
</organism>
<accession>A0ABU9IFZ8</accession>
<feature type="domain" description="Carbohydrate kinase PfkB" evidence="7">
    <location>
        <begin position="13"/>
        <end position="292"/>
    </location>
</feature>
<evidence type="ECO:0000256" key="3">
    <source>
        <dbReference type="ARBA" id="ARBA00022741"/>
    </source>
</evidence>
<protein>
    <recommendedName>
        <fullName evidence="6">Phosphofructokinase</fullName>
    </recommendedName>
</protein>
<sequence>MTELATLTVNPTIDVAFEVDRVLPTHKIRGRDERHDPGGGGINVARVFSRLGGAARCFYLAGGATGSTLDSLVDREGIDRVRIAIAGETRIAMAVREKDSGLQYRLVADGPQISAAEWQECLDHLAGTDFEYLVASGSLTHGLPDDFYDRVADMVVKRGKRMVLDSSGRGLAGGMAGGKVFLVKPSLGELRSLVGERLESEAEITEAARSLVADGACENMAVTLGEDGALLVAGNTVLRLPAVTVPALSAVGSGDSFVGAMVFRLARGHAIEDAFRFGIAAGAAAVLTPGTDLARADDIHRLFKEACQT</sequence>
<evidence type="ECO:0000256" key="4">
    <source>
        <dbReference type="ARBA" id="ARBA00022777"/>
    </source>
</evidence>
<keyword evidence="3" id="KW-0547">Nucleotide-binding</keyword>
<proteinExistence type="inferred from homology"/>
<keyword evidence="4" id="KW-0418">Kinase</keyword>
<dbReference type="Pfam" id="PF00294">
    <property type="entry name" value="PfkB"/>
    <property type="match status" value="1"/>
</dbReference>
<dbReference type="PIRSF" id="PIRSF000535">
    <property type="entry name" value="1PFK/6PFK/LacC"/>
    <property type="match status" value="1"/>
</dbReference>
<evidence type="ECO:0000259" key="7">
    <source>
        <dbReference type="Pfam" id="PF00294"/>
    </source>
</evidence>
<dbReference type="PANTHER" id="PTHR46566">
    <property type="entry name" value="1-PHOSPHOFRUCTOKINASE-RELATED"/>
    <property type="match status" value="1"/>
</dbReference>
<dbReference type="InterPro" id="IPR017583">
    <property type="entry name" value="Tagatose/fructose_Pkinase"/>
</dbReference>
<dbReference type="CDD" id="cd01164">
    <property type="entry name" value="FruK_PfkB_like"/>
    <property type="match status" value="1"/>
</dbReference>
<dbReference type="EMBL" id="JBBYHV010000001">
    <property type="protein sequence ID" value="MEL1250989.1"/>
    <property type="molecule type" value="Genomic_DNA"/>
</dbReference>
<dbReference type="RefSeq" id="WP_341673503.1">
    <property type="nucleotide sequence ID" value="NZ_JBBYHV010000001.1"/>
</dbReference>
<dbReference type="InterPro" id="IPR002173">
    <property type="entry name" value="Carboh/pur_kinase_PfkB_CS"/>
</dbReference>
<evidence type="ECO:0000256" key="5">
    <source>
        <dbReference type="ARBA" id="ARBA00022840"/>
    </source>
</evidence>
<dbReference type="InterPro" id="IPR029056">
    <property type="entry name" value="Ribokinase-like"/>
</dbReference>
<reference evidence="8 9" key="1">
    <citation type="submission" date="2024-04" db="EMBL/GenBank/DDBJ databases">
        <title>Aurantiacibacter sp. DGU6 16S ribosomal RNA gene Genome sequencing and assembly.</title>
        <authorList>
            <person name="Park S."/>
        </authorList>
    </citation>
    <scope>NUCLEOTIDE SEQUENCE [LARGE SCALE GENOMIC DNA]</scope>
    <source>
        <strain evidence="8 9">DGU6</strain>
    </source>
</reference>
<dbReference type="InterPro" id="IPR011611">
    <property type="entry name" value="PfkB_dom"/>
</dbReference>
<comment type="similarity">
    <text evidence="1 6">Belongs to the carbohydrate kinase PfkB family.</text>
</comment>
<comment type="caution">
    <text evidence="8">The sequence shown here is derived from an EMBL/GenBank/DDBJ whole genome shotgun (WGS) entry which is preliminary data.</text>
</comment>
<evidence type="ECO:0000256" key="6">
    <source>
        <dbReference type="PIRNR" id="PIRNR000535"/>
    </source>
</evidence>
<evidence type="ECO:0000313" key="8">
    <source>
        <dbReference type="EMBL" id="MEL1250989.1"/>
    </source>
</evidence>
<dbReference type="SUPFAM" id="SSF53613">
    <property type="entry name" value="Ribokinase-like"/>
    <property type="match status" value="1"/>
</dbReference>